<evidence type="ECO:0000313" key="3">
    <source>
        <dbReference type="EMBL" id="TFZ40451.1"/>
    </source>
</evidence>
<evidence type="ECO:0000313" key="4">
    <source>
        <dbReference type="Proteomes" id="UP000296883"/>
    </source>
</evidence>
<dbReference type="RefSeq" id="WP_135254654.1">
    <property type="nucleotide sequence ID" value="NZ_CP038865.1"/>
</dbReference>
<reference evidence="2 4" key="2">
    <citation type="journal article" date="2020" name="Int. J. Syst. Evol. Microbiol.">
        <title>Vagococcus xieshaowenii sp. nov., isolated from snow finch (Montifringilla taczanowskii) cloacal content.</title>
        <authorList>
            <person name="Ge Y."/>
            <person name="Yang J."/>
            <person name="Lai X.H."/>
            <person name="Zhang G."/>
            <person name="Jin D."/>
            <person name="Lu S."/>
            <person name="Wang B."/>
            <person name="Huang Y."/>
            <person name="Huang Y."/>
            <person name="Ren Z."/>
            <person name="Zhang X."/>
            <person name="Xu J."/>
        </authorList>
    </citation>
    <scope>NUCLEOTIDE SEQUENCE [LARGE SCALE GENOMIC DNA]</scope>
    <source>
        <strain evidence="4">personal::cf-49</strain>
        <strain evidence="2">Personal::cf-49</strain>
    </source>
</reference>
<proteinExistence type="predicted"/>
<evidence type="ECO:0008006" key="6">
    <source>
        <dbReference type="Google" id="ProtNLM"/>
    </source>
</evidence>
<accession>A0AAJ5EDM1</accession>
<evidence type="ECO:0000256" key="1">
    <source>
        <dbReference type="SAM" id="Phobius"/>
    </source>
</evidence>
<protein>
    <recommendedName>
        <fullName evidence="6">DUF3800 domain-containing protein</fullName>
    </recommendedName>
</protein>
<dbReference type="Proteomes" id="UP000296883">
    <property type="component" value="Chromosome"/>
</dbReference>
<sequence length="410" mass="48985">MAKKKKFYICFYDEAFHDRKITESKEKGQMNIEQKENGDNFFTAKIIFLEHQHEKYIRLFNEFENQAKEILGIDSSAMFKGTTINKPNFKNGVSSFNEKTLEIYNNFFDLIDNNWIFQISVMNKLEHVINSIFSNSSISLIADEQAFRYSLSKFLNHYRNEELISVLFDSDSTISDIYNCIMNLLDDVENNISGIKRKEKEERAIREIRTILSNSLLNLKSKEKYEWDYSHSLNGLVFLLEEKKIKIKSVNLIIDREERTEAVAKRFFNFKSVKSVKSKDCSGVRIADIFSNFVGRFVKAIEDEYLEDWDNPDTKAKLAERRILNTEWFNLTNEQFDLYVKIANVFYDRKDIFWTVQTGLYWGHFGVFISLLYYFLTYDNFDEYQSYSYEEHREQFNLFCLQREEQMHQR</sequence>
<dbReference type="EMBL" id="CP038865">
    <property type="protein sequence ID" value="QCA28741.1"/>
    <property type="molecule type" value="Genomic_DNA"/>
</dbReference>
<feature type="transmembrane region" description="Helical" evidence="1">
    <location>
        <begin position="359"/>
        <end position="376"/>
    </location>
</feature>
<dbReference type="Proteomes" id="UP000297725">
    <property type="component" value="Unassembled WGS sequence"/>
</dbReference>
<reference evidence="3 5" key="1">
    <citation type="submission" date="2019-03" db="EMBL/GenBank/DDBJ databases">
        <title>Vagococcus sp. was isolated fron gut of Carduelis flavirostris.</title>
        <authorList>
            <person name="Ge Y."/>
        </authorList>
    </citation>
    <scope>NUCLEOTIDE SEQUENCE [LARGE SCALE GENOMIC DNA]</scope>
    <source>
        <strain evidence="3 5">CF-210</strain>
    </source>
</reference>
<evidence type="ECO:0000313" key="2">
    <source>
        <dbReference type="EMBL" id="QCA28741.1"/>
    </source>
</evidence>
<dbReference type="EMBL" id="SRHU01000024">
    <property type="protein sequence ID" value="TFZ40451.1"/>
    <property type="molecule type" value="Genomic_DNA"/>
</dbReference>
<gene>
    <name evidence="3" type="ORF">E4031_06570</name>
    <name evidence="2" type="ORF">E4Z98_05205</name>
</gene>
<keyword evidence="1" id="KW-0812">Transmembrane</keyword>
<organism evidence="3 5">
    <name type="scientific">Vagococcus xieshaowenii</name>
    <dbReference type="NCBI Taxonomy" id="2562451"/>
    <lineage>
        <taxon>Bacteria</taxon>
        <taxon>Bacillati</taxon>
        <taxon>Bacillota</taxon>
        <taxon>Bacilli</taxon>
        <taxon>Lactobacillales</taxon>
        <taxon>Enterococcaceae</taxon>
        <taxon>Vagococcus</taxon>
    </lineage>
</organism>
<name>A0AAJ5EDM1_9ENTE</name>
<evidence type="ECO:0000313" key="5">
    <source>
        <dbReference type="Proteomes" id="UP000297725"/>
    </source>
</evidence>
<dbReference type="AlphaFoldDB" id="A0AAJ5EDM1"/>
<keyword evidence="1" id="KW-0472">Membrane</keyword>
<keyword evidence="4" id="KW-1185">Reference proteome</keyword>
<keyword evidence="1" id="KW-1133">Transmembrane helix</keyword>